<dbReference type="Proteomes" id="UP000603545">
    <property type="component" value="Unassembled WGS sequence"/>
</dbReference>
<dbReference type="InterPro" id="IPR011761">
    <property type="entry name" value="ATP-grasp"/>
</dbReference>
<dbReference type="EMBL" id="JACNLL010000084">
    <property type="protein sequence ID" value="MBC8200194.1"/>
    <property type="molecule type" value="Genomic_DNA"/>
</dbReference>
<dbReference type="GO" id="GO:0046872">
    <property type="term" value="F:metal ion binding"/>
    <property type="evidence" value="ECO:0007669"/>
    <property type="project" value="InterPro"/>
</dbReference>
<dbReference type="AlphaFoldDB" id="A0A8J6N646"/>
<dbReference type="PANTHER" id="PTHR21621:SF0">
    <property type="entry name" value="BETA-CITRYLGLUTAMATE SYNTHASE B-RELATED"/>
    <property type="match status" value="1"/>
</dbReference>
<dbReference type="Gene3D" id="3.30.470.20">
    <property type="entry name" value="ATP-grasp fold, B domain"/>
    <property type="match status" value="1"/>
</dbReference>
<keyword evidence="1" id="KW-0547">Nucleotide-binding</keyword>
<keyword evidence="1" id="KW-0067">ATP-binding</keyword>
<dbReference type="PANTHER" id="PTHR21621">
    <property type="entry name" value="RIBOSOMAL PROTEIN S6 MODIFICATION PROTEIN"/>
    <property type="match status" value="1"/>
</dbReference>
<gene>
    <name evidence="3" type="ORF">H8E80_09180</name>
</gene>
<sequence length="287" mass="32574">MILSFHPCFVADKNIICAGRKPGADDLAAIKAAHAVILPQGCYKSLYYMARGNCAYVFPNYDARFKYPGKIGQIKLFQRKRVSLPETVIFRNADSFIPNFASFSKCHSEDFQITLAKFGFDFPFVFKFDWGGEGENVYLIKSVEDLQEVLQKAAIYESTGQAGFLIQEYIPSQNRSLRVVVINRKIITYWRVLKNREGFCSNLSQGAVIDFDSDPDLQEMAAFSVENFCKQAGINLAGIDILFSSELQIKEPLFLEINYFFGRRGLGGSEKYYELLVSEIRGWINSL</sequence>
<dbReference type="GO" id="GO:0005524">
    <property type="term" value="F:ATP binding"/>
    <property type="evidence" value="ECO:0007669"/>
    <property type="project" value="UniProtKB-UniRule"/>
</dbReference>
<reference evidence="3 4" key="1">
    <citation type="submission" date="2020-08" db="EMBL/GenBank/DDBJ databases">
        <title>Bridging the membrane lipid divide: bacteria of the FCB group superphylum have the potential to synthesize archaeal ether lipids.</title>
        <authorList>
            <person name="Villanueva L."/>
            <person name="Von Meijenfeldt F.A.B."/>
            <person name="Westbye A.B."/>
            <person name="Yadav S."/>
            <person name="Hopmans E.C."/>
            <person name="Dutilh B.E."/>
            <person name="Sinninghe Damste J.S."/>
        </authorList>
    </citation>
    <scope>NUCLEOTIDE SEQUENCE [LARGE SCALE GENOMIC DNA]</scope>
    <source>
        <strain evidence="3">NIOZ-UU82</strain>
    </source>
</reference>
<evidence type="ECO:0000256" key="1">
    <source>
        <dbReference type="PROSITE-ProRule" id="PRU00409"/>
    </source>
</evidence>
<dbReference type="Pfam" id="PF08443">
    <property type="entry name" value="RimK"/>
    <property type="match status" value="1"/>
</dbReference>
<comment type="caution">
    <text evidence="3">The sequence shown here is derived from an EMBL/GenBank/DDBJ whole genome shotgun (WGS) entry which is preliminary data.</text>
</comment>
<dbReference type="GO" id="GO:0005737">
    <property type="term" value="C:cytoplasm"/>
    <property type="evidence" value="ECO:0007669"/>
    <property type="project" value="TreeGrafter"/>
</dbReference>
<dbReference type="GO" id="GO:0018169">
    <property type="term" value="F:ribosomal S6-glutamic acid ligase activity"/>
    <property type="evidence" value="ECO:0007669"/>
    <property type="project" value="TreeGrafter"/>
</dbReference>
<evidence type="ECO:0000313" key="4">
    <source>
        <dbReference type="Proteomes" id="UP000603545"/>
    </source>
</evidence>
<protein>
    <submittedName>
        <fullName evidence="3">ATP-grasp domain-containing protein</fullName>
    </submittedName>
</protein>
<evidence type="ECO:0000259" key="2">
    <source>
        <dbReference type="PROSITE" id="PS50975"/>
    </source>
</evidence>
<dbReference type="SUPFAM" id="SSF56059">
    <property type="entry name" value="Glutathione synthetase ATP-binding domain-like"/>
    <property type="match status" value="1"/>
</dbReference>
<name>A0A8J6N646_9BACT</name>
<accession>A0A8J6N646</accession>
<dbReference type="InterPro" id="IPR013651">
    <property type="entry name" value="ATP-grasp_RimK-type"/>
</dbReference>
<dbReference type="PROSITE" id="PS50975">
    <property type="entry name" value="ATP_GRASP"/>
    <property type="match status" value="1"/>
</dbReference>
<organism evidence="3 4">
    <name type="scientific">Candidatus Desulfaltia bathyphila</name>
    <dbReference type="NCBI Taxonomy" id="2841697"/>
    <lineage>
        <taxon>Bacteria</taxon>
        <taxon>Pseudomonadati</taxon>
        <taxon>Thermodesulfobacteriota</taxon>
        <taxon>Desulfobacteria</taxon>
        <taxon>Desulfobacterales</taxon>
        <taxon>Desulfobacterales incertae sedis</taxon>
        <taxon>Candidatus Desulfaltia</taxon>
    </lineage>
</organism>
<proteinExistence type="predicted"/>
<feature type="domain" description="ATP-grasp" evidence="2">
    <location>
        <begin position="74"/>
        <end position="286"/>
    </location>
</feature>
<evidence type="ECO:0000313" key="3">
    <source>
        <dbReference type="EMBL" id="MBC8200194.1"/>
    </source>
</evidence>
<dbReference type="GO" id="GO:0009432">
    <property type="term" value="P:SOS response"/>
    <property type="evidence" value="ECO:0007669"/>
    <property type="project" value="TreeGrafter"/>
</dbReference>